<name>A0ACB5T8D8_AMBMO</name>
<keyword evidence="2" id="KW-1185">Reference proteome</keyword>
<dbReference type="Proteomes" id="UP001165064">
    <property type="component" value="Unassembled WGS sequence"/>
</dbReference>
<accession>A0ACB5T8D8</accession>
<evidence type="ECO:0000313" key="1">
    <source>
        <dbReference type="EMBL" id="GME83367.1"/>
    </source>
</evidence>
<dbReference type="EMBL" id="BSXS01004711">
    <property type="protein sequence ID" value="GME83367.1"/>
    <property type="molecule type" value="Genomic_DNA"/>
</dbReference>
<comment type="caution">
    <text evidence="1">The sequence shown here is derived from an EMBL/GenBank/DDBJ whole genome shotgun (WGS) entry which is preliminary data.</text>
</comment>
<evidence type="ECO:0000313" key="2">
    <source>
        <dbReference type="Proteomes" id="UP001165064"/>
    </source>
</evidence>
<gene>
    <name evidence="1" type="ORF">Amon02_000612300</name>
</gene>
<protein>
    <submittedName>
        <fullName evidence="1">Unnamed protein product</fullName>
    </submittedName>
</protein>
<sequence length="246" mass="26293">MADVSISSPAAGDKYSADDKITIKWSDDGDSPDLDSVSQYNIVLCTGSNSDIEALGNPVQVSKGETSYDFTVDPTVAADGSFYFQIYATLSDGGSTIHYSPRFTLSDMTGSKEPSGSGDPPEAEVNDNGGTTASDISASFTVPYTAQTGKTRYAPMQTQPGSTVTATTWTRKFPASSVTYYTSNSPSPVVHSTVTPGWSYTMSSVINYATPAPFPSSLGWYPASQRLVSASLDSSHKRMKKRRWDD</sequence>
<organism evidence="1 2">
    <name type="scientific">Ambrosiozyma monospora</name>
    <name type="common">Yeast</name>
    <name type="synonym">Endomycopsis monosporus</name>
    <dbReference type="NCBI Taxonomy" id="43982"/>
    <lineage>
        <taxon>Eukaryota</taxon>
        <taxon>Fungi</taxon>
        <taxon>Dikarya</taxon>
        <taxon>Ascomycota</taxon>
        <taxon>Saccharomycotina</taxon>
        <taxon>Pichiomycetes</taxon>
        <taxon>Pichiales</taxon>
        <taxon>Pichiaceae</taxon>
        <taxon>Ambrosiozyma</taxon>
    </lineage>
</organism>
<proteinExistence type="predicted"/>
<reference evidence="1" key="1">
    <citation type="submission" date="2023-04" db="EMBL/GenBank/DDBJ databases">
        <title>Ambrosiozyma monospora NBRC 10751.</title>
        <authorList>
            <person name="Ichikawa N."/>
            <person name="Sato H."/>
            <person name="Tonouchi N."/>
        </authorList>
    </citation>
    <scope>NUCLEOTIDE SEQUENCE</scope>
    <source>
        <strain evidence="1">NBRC 10751</strain>
    </source>
</reference>